<dbReference type="Proteomes" id="UP000479293">
    <property type="component" value="Unassembled WGS sequence"/>
</dbReference>
<dbReference type="AlphaFoldDB" id="A0A7C9FR98"/>
<keyword evidence="5" id="KW-1185">Reference proteome</keyword>
<dbReference type="RefSeq" id="WP_152763296.1">
    <property type="nucleotide sequence ID" value="NZ_WHLY01000002.1"/>
</dbReference>
<evidence type="ECO:0000313" key="4">
    <source>
        <dbReference type="EMBL" id="MPR35869.1"/>
    </source>
</evidence>
<evidence type="ECO:0000259" key="3">
    <source>
        <dbReference type="Pfam" id="PF25852"/>
    </source>
</evidence>
<dbReference type="PANTHER" id="PTHR46376">
    <property type="entry name" value="LEUCINE-ZIPPER-LIKE TRANSCRIPTIONAL REGULATOR 1"/>
    <property type="match status" value="1"/>
</dbReference>
<reference evidence="4 5" key="1">
    <citation type="submission" date="2019-10" db="EMBL/GenBank/DDBJ databases">
        <title>Draft Genome Sequence of Cytophagaceae sp. SJW1-29.</title>
        <authorList>
            <person name="Choi A."/>
        </authorList>
    </citation>
    <scope>NUCLEOTIDE SEQUENCE [LARGE SCALE GENOMIC DNA]</scope>
    <source>
        <strain evidence="4 5">SJW1-29</strain>
    </source>
</reference>
<accession>A0A7C9FR98</accession>
<proteinExistence type="predicted"/>
<dbReference type="InterPro" id="IPR058667">
    <property type="entry name" value="DUF6242_C"/>
</dbReference>
<dbReference type="PANTHER" id="PTHR46376:SF1">
    <property type="entry name" value="LEUCINE-ZIPPER-LIKE TRANSCRIPTIONAL REGULATOR 1"/>
    <property type="match status" value="1"/>
</dbReference>
<dbReference type="InterPro" id="IPR015915">
    <property type="entry name" value="Kelch-typ_b-propeller"/>
</dbReference>
<comment type="caution">
    <text evidence="4">The sequence shown here is derived from an EMBL/GenBank/DDBJ whole genome shotgun (WGS) entry which is preliminary data.</text>
</comment>
<evidence type="ECO:0000313" key="5">
    <source>
        <dbReference type="Proteomes" id="UP000479293"/>
    </source>
</evidence>
<sequence>MTYRNSLITVTLLALIPVLIYPINEGEEIPERQAYEVAKSPAKYEWSQILPFGNGTHQYEWKPGTYPMGLKPLVAFKGNLWMIGQKASWSSVDGIHWTHHPKNDWGERITMTSVFFDNTLWIYGGMRYQERELMNEVWFTKDGIQWQQAKNAAWEPRKGHEVVEFKGKLWLFGGVSKVSKDFESLEMKNDVWSSVDGIQWTKEVDHAPWSPRDSPQVLVLHDTLYLLSGQGLADVWQSVDGKNWTQLTAHAPWKERFDSGAVVFDDQLWVFGGRNTNPDHHLAAQNDVWFSDNGRQWVRQTEHAPWTVRSGGNSVVFKDRLWLYSGKHTGGNPVWKGDIWALKQI</sequence>
<name>A0A7C9FR98_9BACT</name>
<dbReference type="SUPFAM" id="SSF117281">
    <property type="entry name" value="Kelch motif"/>
    <property type="match status" value="1"/>
</dbReference>
<dbReference type="Gene3D" id="2.120.10.80">
    <property type="entry name" value="Kelch-type beta propeller"/>
    <property type="match status" value="2"/>
</dbReference>
<protein>
    <recommendedName>
        <fullName evidence="3">DUF6242 domain-containing protein</fullName>
    </recommendedName>
</protein>
<evidence type="ECO:0000256" key="2">
    <source>
        <dbReference type="ARBA" id="ARBA00022737"/>
    </source>
</evidence>
<keyword evidence="1" id="KW-0880">Kelch repeat</keyword>
<organism evidence="4 5">
    <name type="scientific">Salmonirosea aquatica</name>
    <dbReference type="NCBI Taxonomy" id="2654236"/>
    <lineage>
        <taxon>Bacteria</taxon>
        <taxon>Pseudomonadati</taxon>
        <taxon>Bacteroidota</taxon>
        <taxon>Cytophagia</taxon>
        <taxon>Cytophagales</taxon>
        <taxon>Spirosomataceae</taxon>
        <taxon>Salmonirosea</taxon>
    </lineage>
</organism>
<gene>
    <name evidence="4" type="ORF">GBK04_21580</name>
</gene>
<evidence type="ECO:0000256" key="1">
    <source>
        <dbReference type="ARBA" id="ARBA00022441"/>
    </source>
</evidence>
<keyword evidence="2" id="KW-0677">Repeat</keyword>
<feature type="domain" description="DUF6242" evidence="3">
    <location>
        <begin position="142"/>
        <end position="253"/>
    </location>
</feature>
<dbReference type="EMBL" id="WHLY01000002">
    <property type="protein sequence ID" value="MPR35869.1"/>
    <property type="molecule type" value="Genomic_DNA"/>
</dbReference>
<dbReference type="InterPro" id="IPR051568">
    <property type="entry name" value="LZTR1/Attractin"/>
</dbReference>
<dbReference type="Pfam" id="PF25852">
    <property type="entry name" value="DUF6242_C"/>
    <property type="match status" value="1"/>
</dbReference>